<sequence>MPSWSPVWLRVSGGCRTRQAGPAARPAGRAIVLGTPVARVVMGYHAGLPRRPHAAATAF</sequence>
<accession>A0A375IFP3</accession>
<dbReference type="Proteomes" id="UP000255505">
    <property type="component" value="Chromosome I"/>
</dbReference>
<gene>
    <name evidence="1" type="ORF">CT19425_110111</name>
</gene>
<protein>
    <submittedName>
        <fullName evidence="1">Uncharacterized protein</fullName>
    </submittedName>
</protein>
<name>A0A375IFP3_9BURK</name>
<evidence type="ECO:0000313" key="1">
    <source>
        <dbReference type="EMBL" id="SPK73574.1"/>
    </source>
</evidence>
<organism evidence="1 2">
    <name type="scientific">Cupriavidus taiwanensis</name>
    <dbReference type="NCBI Taxonomy" id="164546"/>
    <lineage>
        <taxon>Bacteria</taxon>
        <taxon>Pseudomonadati</taxon>
        <taxon>Pseudomonadota</taxon>
        <taxon>Betaproteobacteria</taxon>
        <taxon>Burkholderiales</taxon>
        <taxon>Burkholderiaceae</taxon>
        <taxon>Cupriavidus</taxon>
    </lineage>
</organism>
<reference evidence="1 2" key="1">
    <citation type="submission" date="2018-01" db="EMBL/GenBank/DDBJ databases">
        <authorList>
            <person name="Gaut B.S."/>
            <person name="Morton B.R."/>
            <person name="Clegg M.T."/>
            <person name="Duvall M.R."/>
        </authorList>
    </citation>
    <scope>NUCLEOTIDE SEQUENCE [LARGE SCALE GENOMIC DNA]</scope>
    <source>
        <strain evidence="1">Cupriavidus taiwanensis LMG 19425</strain>
    </source>
</reference>
<proteinExistence type="predicted"/>
<dbReference type="EMBL" id="LT991976">
    <property type="protein sequence ID" value="SPK73574.1"/>
    <property type="molecule type" value="Genomic_DNA"/>
</dbReference>
<dbReference type="AlphaFoldDB" id="A0A375IFP3"/>
<evidence type="ECO:0000313" key="2">
    <source>
        <dbReference type="Proteomes" id="UP000255505"/>
    </source>
</evidence>